<evidence type="ECO:0000259" key="2">
    <source>
        <dbReference type="PROSITE" id="PS50097"/>
    </source>
</evidence>
<proteinExistence type="predicted"/>
<accession>A0A8H4VVT9</accession>
<dbReference type="SUPFAM" id="SSF54695">
    <property type="entry name" value="POZ domain"/>
    <property type="match status" value="1"/>
</dbReference>
<organism evidence="3 4">
    <name type="scientific">Cudoniella acicularis</name>
    <dbReference type="NCBI Taxonomy" id="354080"/>
    <lineage>
        <taxon>Eukaryota</taxon>
        <taxon>Fungi</taxon>
        <taxon>Dikarya</taxon>
        <taxon>Ascomycota</taxon>
        <taxon>Pezizomycotina</taxon>
        <taxon>Leotiomycetes</taxon>
        <taxon>Helotiales</taxon>
        <taxon>Tricladiaceae</taxon>
        <taxon>Cudoniella</taxon>
    </lineage>
</organism>
<feature type="compositionally biased region" description="Basic residues" evidence="1">
    <location>
        <begin position="1"/>
        <end position="13"/>
    </location>
</feature>
<dbReference type="EMBL" id="JAAMPI010001636">
    <property type="protein sequence ID" value="KAF4624506.1"/>
    <property type="molecule type" value="Genomic_DNA"/>
</dbReference>
<evidence type="ECO:0000256" key="1">
    <source>
        <dbReference type="SAM" id="MobiDB-lite"/>
    </source>
</evidence>
<name>A0A8H4VVT9_9HELO</name>
<dbReference type="PANTHER" id="PTHR47843:SF2">
    <property type="entry name" value="BTB DOMAIN-CONTAINING PROTEIN"/>
    <property type="match status" value="1"/>
</dbReference>
<feature type="domain" description="BTB" evidence="2">
    <location>
        <begin position="18"/>
        <end position="87"/>
    </location>
</feature>
<dbReference type="InterPro" id="IPR000210">
    <property type="entry name" value="BTB/POZ_dom"/>
</dbReference>
<reference evidence="3 4" key="1">
    <citation type="submission" date="2020-03" db="EMBL/GenBank/DDBJ databases">
        <title>Draft Genome Sequence of Cudoniella acicularis.</title>
        <authorList>
            <person name="Buettner E."/>
            <person name="Kellner H."/>
        </authorList>
    </citation>
    <scope>NUCLEOTIDE SEQUENCE [LARGE SCALE GENOMIC DNA]</scope>
    <source>
        <strain evidence="3 4">DSM 108380</strain>
    </source>
</reference>
<sequence>MSCKSQKKHRHAHNPGTEKLTIGVGVGSKRQEFSIHKTTLQRATKYFDQMIDSEAGKKGLIFLNDDEPKAFGMFIAWLKTGNVAKPPTNFKVKTMPSQAQLEILENDLRQRFDQHEFQLVNLYCLAEKYNIEALANNTIDAIQDGFYEYGTVFGPGLLTKIFAQTKKNSPLRDLCVGTNLLHMDRGCGQLREEMMMAALVAPGFFAHMMKWIAQNFEMFGRRQREGYDARKHLEGFSMLRRSKLCPCHFHVHAKGNAHKGHELCVKAPMTCGHGAGDDAMDMDLAGLLASLCPCSKCRGEETESVGSADGMDMDDGENWVDESDEEKVPVSH</sequence>
<keyword evidence="4" id="KW-1185">Reference proteome</keyword>
<dbReference type="Gene3D" id="3.30.710.10">
    <property type="entry name" value="Potassium Channel Kv1.1, Chain A"/>
    <property type="match status" value="1"/>
</dbReference>
<protein>
    <recommendedName>
        <fullName evidence="2">BTB domain-containing protein</fullName>
    </recommendedName>
</protein>
<evidence type="ECO:0000313" key="4">
    <source>
        <dbReference type="Proteomes" id="UP000566819"/>
    </source>
</evidence>
<dbReference type="InterPro" id="IPR011333">
    <property type="entry name" value="SKP1/BTB/POZ_sf"/>
</dbReference>
<dbReference type="Proteomes" id="UP000566819">
    <property type="component" value="Unassembled WGS sequence"/>
</dbReference>
<feature type="region of interest" description="Disordered" evidence="1">
    <location>
        <begin position="301"/>
        <end position="332"/>
    </location>
</feature>
<feature type="compositionally biased region" description="Acidic residues" evidence="1">
    <location>
        <begin position="311"/>
        <end position="325"/>
    </location>
</feature>
<dbReference type="PANTHER" id="PTHR47843">
    <property type="entry name" value="BTB DOMAIN-CONTAINING PROTEIN-RELATED"/>
    <property type="match status" value="1"/>
</dbReference>
<dbReference type="PROSITE" id="PS50097">
    <property type="entry name" value="BTB"/>
    <property type="match status" value="1"/>
</dbReference>
<dbReference type="AlphaFoldDB" id="A0A8H4VVT9"/>
<comment type="caution">
    <text evidence="3">The sequence shown here is derived from an EMBL/GenBank/DDBJ whole genome shotgun (WGS) entry which is preliminary data.</text>
</comment>
<evidence type="ECO:0000313" key="3">
    <source>
        <dbReference type="EMBL" id="KAF4624506.1"/>
    </source>
</evidence>
<dbReference type="OrthoDB" id="1022638at2759"/>
<gene>
    <name evidence="3" type="ORF">G7Y89_g13668</name>
</gene>
<feature type="region of interest" description="Disordered" evidence="1">
    <location>
        <begin position="1"/>
        <end position="21"/>
    </location>
</feature>